<evidence type="ECO:0008006" key="7">
    <source>
        <dbReference type="Google" id="ProtNLM"/>
    </source>
</evidence>
<organism evidence="5 6">
    <name type="scientific">Actinomycetospora corticicola</name>
    <dbReference type="NCBI Taxonomy" id="663602"/>
    <lineage>
        <taxon>Bacteria</taxon>
        <taxon>Bacillati</taxon>
        <taxon>Actinomycetota</taxon>
        <taxon>Actinomycetes</taxon>
        <taxon>Pseudonocardiales</taxon>
        <taxon>Pseudonocardiaceae</taxon>
        <taxon>Actinomycetospora</taxon>
    </lineage>
</organism>
<comment type="caution">
    <text evidence="5">The sequence shown here is derived from an EMBL/GenBank/DDBJ whole genome shotgun (WGS) entry which is preliminary data.</text>
</comment>
<feature type="domain" description="DUF4190" evidence="3">
    <location>
        <begin position="30"/>
        <end position="82"/>
    </location>
</feature>
<gene>
    <name evidence="5" type="ORF">BJ983_000750</name>
</gene>
<keyword evidence="2" id="KW-0812">Transmembrane</keyword>
<evidence type="ECO:0000259" key="4">
    <source>
        <dbReference type="Pfam" id="PF14230"/>
    </source>
</evidence>
<evidence type="ECO:0000313" key="6">
    <source>
        <dbReference type="Proteomes" id="UP000535890"/>
    </source>
</evidence>
<dbReference type="RefSeq" id="WP_179792577.1">
    <property type="nucleotide sequence ID" value="NZ_BAABHP010000031.1"/>
</dbReference>
<dbReference type="Proteomes" id="UP000535890">
    <property type="component" value="Unassembled WGS sequence"/>
</dbReference>
<dbReference type="EMBL" id="JACCBN010000001">
    <property type="protein sequence ID" value="NYD34648.1"/>
    <property type="molecule type" value="Genomic_DNA"/>
</dbReference>
<feature type="region of interest" description="Disordered" evidence="1">
    <location>
        <begin position="99"/>
        <end position="119"/>
    </location>
</feature>
<dbReference type="AlphaFoldDB" id="A0A7Y9DSF5"/>
<evidence type="ECO:0000313" key="5">
    <source>
        <dbReference type="EMBL" id="NYD34648.1"/>
    </source>
</evidence>
<dbReference type="Pfam" id="PF14230">
    <property type="entry name" value="DUF4333"/>
    <property type="match status" value="1"/>
</dbReference>
<evidence type="ECO:0000256" key="1">
    <source>
        <dbReference type="SAM" id="MobiDB-lite"/>
    </source>
</evidence>
<sequence length="187" mass="18815">MTQQLPPHASPEQPATAYAPAAPQGTNLMAILSIVFAFVFSPLGIVFGIIGRKQTAQRNEGGRGLATAGMWLSIAFTVIGLLVAVIVGIGAASVANQVPQQPGTTQQAPGEQAPSTASAPVVAPEQLAPEVAAQTAAEDVTCPEPLPGQIGATTTCSGTVDGGPAQFGVTVNSVNGTQVGFQIVRMS</sequence>
<name>A0A7Y9DSF5_9PSEU</name>
<proteinExistence type="predicted"/>
<dbReference type="Pfam" id="PF13828">
    <property type="entry name" value="DUF4190"/>
    <property type="match status" value="1"/>
</dbReference>
<feature type="domain" description="DUF4333" evidence="4">
    <location>
        <begin position="132"/>
        <end position="176"/>
    </location>
</feature>
<evidence type="ECO:0000256" key="2">
    <source>
        <dbReference type="SAM" id="Phobius"/>
    </source>
</evidence>
<keyword evidence="6" id="KW-1185">Reference proteome</keyword>
<feature type="transmembrane region" description="Helical" evidence="2">
    <location>
        <begin position="71"/>
        <end position="95"/>
    </location>
</feature>
<dbReference type="InterPro" id="IPR025241">
    <property type="entry name" value="DUF4190"/>
</dbReference>
<keyword evidence="2" id="KW-1133">Transmembrane helix</keyword>
<accession>A0A7Y9DSF5</accession>
<protein>
    <recommendedName>
        <fullName evidence="7">DUF4190 domain-containing protein</fullName>
    </recommendedName>
</protein>
<evidence type="ECO:0000259" key="3">
    <source>
        <dbReference type="Pfam" id="PF13828"/>
    </source>
</evidence>
<dbReference type="InterPro" id="IPR025637">
    <property type="entry name" value="DUF4333"/>
</dbReference>
<reference evidence="5 6" key="1">
    <citation type="submission" date="2020-07" db="EMBL/GenBank/DDBJ databases">
        <title>Sequencing the genomes of 1000 actinobacteria strains.</title>
        <authorList>
            <person name="Klenk H.-P."/>
        </authorList>
    </citation>
    <scope>NUCLEOTIDE SEQUENCE [LARGE SCALE GENOMIC DNA]</scope>
    <source>
        <strain evidence="5 6">DSM 45772</strain>
    </source>
</reference>
<keyword evidence="2" id="KW-0472">Membrane</keyword>
<feature type="transmembrane region" description="Helical" evidence="2">
    <location>
        <begin position="28"/>
        <end position="50"/>
    </location>
</feature>